<dbReference type="EMBL" id="MUYA01000009">
    <property type="protein sequence ID" value="OOR98691.1"/>
    <property type="molecule type" value="Genomic_DNA"/>
</dbReference>
<keyword evidence="1" id="KW-0812">Transmembrane</keyword>
<accession>A0A1T0AR48</accession>
<dbReference type="STRING" id="734.B0187_07345"/>
<feature type="transmembrane region" description="Helical" evidence="1">
    <location>
        <begin position="83"/>
        <end position="108"/>
    </location>
</feature>
<feature type="transmembrane region" description="Helical" evidence="1">
    <location>
        <begin position="58"/>
        <end position="77"/>
    </location>
</feature>
<feature type="transmembrane region" description="Helical" evidence="1">
    <location>
        <begin position="159"/>
        <end position="182"/>
    </location>
</feature>
<comment type="caution">
    <text evidence="2">The sequence shown here is derived from an EMBL/GenBank/DDBJ whole genome shotgun (WGS) entry which is preliminary data.</text>
</comment>
<dbReference type="AlphaFoldDB" id="A0A1T0AR48"/>
<feature type="transmembrane region" description="Helical" evidence="1">
    <location>
        <begin position="117"/>
        <end position="139"/>
    </location>
</feature>
<proteinExistence type="predicted"/>
<keyword evidence="3" id="KW-1185">Reference proteome</keyword>
<keyword evidence="1" id="KW-0472">Membrane</keyword>
<gene>
    <name evidence="2" type="ORF">B0187_07345</name>
</gene>
<organism evidence="2 3">
    <name type="scientific">Haemophilus paracuniculus</name>
    <dbReference type="NCBI Taxonomy" id="734"/>
    <lineage>
        <taxon>Bacteria</taxon>
        <taxon>Pseudomonadati</taxon>
        <taxon>Pseudomonadota</taxon>
        <taxon>Gammaproteobacteria</taxon>
        <taxon>Pasteurellales</taxon>
        <taxon>Pasteurellaceae</taxon>
        <taxon>Haemophilus</taxon>
    </lineage>
</organism>
<dbReference type="RefSeq" id="WP_078237219.1">
    <property type="nucleotide sequence ID" value="NZ_MUYA01000009.1"/>
</dbReference>
<sequence>MENQEIQQQHPQESACTRIKNKIISDIKQGYAQLKDSIQRNPNEYQEIRRNWFSGLMFIIKCYLPILGIYSIASVFQADIPQIINSALMILLIIFYYVVILISLWVIINDKDLLNKIVAYIISIIIIFISFCISIYTNGRATYQTIDLINIGIEENCKLTISLVVAIMITLFLFIYPIYLIIKNLKKIKENDDKHQK</sequence>
<keyword evidence="1" id="KW-1133">Transmembrane helix</keyword>
<evidence type="ECO:0008006" key="4">
    <source>
        <dbReference type="Google" id="ProtNLM"/>
    </source>
</evidence>
<name>A0A1T0AR48_9PAST</name>
<evidence type="ECO:0000256" key="1">
    <source>
        <dbReference type="SAM" id="Phobius"/>
    </source>
</evidence>
<reference evidence="2 3" key="1">
    <citation type="submission" date="2017-02" db="EMBL/GenBank/DDBJ databases">
        <title>Draft genome sequence of Haemophilus paracuniculus CCUG 43573 type strain.</title>
        <authorList>
            <person name="Engstrom-Jakobsson H."/>
            <person name="Salva-Serra F."/>
            <person name="Thorell K."/>
            <person name="Gonzales-Siles L."/>
            <person name="Karlsson R."/>
            <person name="Boulund F."/>
            <person name="Engstrand L."/>
            <person name="Kristiansson E."/>
            <person name="Moore E."/>
        </authorList>
    </citation>
    <scope>NUCLEOTIDE SEQUENCE [LARGE SCALE GENOMIC DNA]</scope>
    <source>
        <strain evidence="2 3">CCUG 43573</strain>
    </source>
</reference>
<protein>
    <recommendedName>
        <fullName evidence="4">Transmembrane protein</fullName>
    </recommendedName>
</protein>
<evidence type="ECO:0000313" key="2">
    <source>
        <dbReference type="EMBL" id="OOR98691.1"/>
    </source>
</evidence>
<dbReference type="Proteomes" id="UP000190867">
    <property type="component" value="Unassembled WGS sequence"/>
</dbReference>
<evidence type="ECO:0000313" key="3">
    <source>
        <dbReference type="Proteomes" id="UP000190867"/>
    </source>
</evidence>